<keyword evidence="4" id="KW-0472">Membrane</keyword>
<keyword evidence="5" id="KW-0564">Palmitate</keyword>
<sequence length="57" mass="5957">MKRVIGMMFVALFSVGTLTACNTMAGLGEDVQEAGDELQDEAIACKDGKTATGEDCL</sequence>
<accession>A0ABV6RLL7</accession>
<evidence type="ECO:0000256" key="5">
    <source>
        <dbReference type="ARBA" id="ARBA00023139"/>
    </source>
</evidence>
<dbReference type="EMBL" id="JBHLTG010000001">
    <property type="protein sequence ID" value="MFC0676813.1"/>
    <property type="molecule type" value="Genomic_DNA"/>
</dbReference>
<proteinExistence type="inferred from homology"/>
<evidence type="ECO:0000256" key="3">
    <source>
        <dbReference type="ARBA" id="ARBA00022729"/>
    </source>
</evidence>
<dbReference type="RefSeq" id="WP_386664665.1">
    <property type="nucleotide sequence ID" value="NZ_JBHLTG010000001.1"/>
</dbReference>
<dbReference type="Proteomes" id="UP001589896">
    <property type="component" value="Unassembled WGS sequence"/>
</dbReference>
<name>A0ABV6RLL7_9GAMM</name>
<evidence type="ECO:0000313" key="8">
    <source>
        <dbReference type="EMBL" id="MFC0676813.1"/>
    </source>
</evidence>
<evidence type="ECO:0000256" key="7">
    <source>
        <dbReference type="SAM" id="SignalP"/>
    </source>
</evidence>
<gene>
    <name evidence="8" type="ORF">ACFFGH_02965</name>
</gene>
<comment type="caution">
    <text evidence="8">The sequence shown here is derived from an EMBL/GenBank/DDBJ whole genome shotgun (WGS) entry which is preliminary data.</text>
</comment>
<dbReference type="InterPro" id="IPR012556">
    <property type="entry name" value="Entericidin"/>
</dbReference>
<reference evidence="8 9" key="1">
    <citation type="submission" date="2024-09" db="EMBL/GenBank/DDBJ databases">
        <authorList>
            <person name="Sun Q."/>
            <person name="Mori K."/>
        </authorList>
    </citation>
    <scope>NUCLEOTIDE SEQUENCE [LARGE SCALE GENOMIC DNA]</scope>
    <source>
        <strain evidence="8 9">KCTC 23076</strain>
    </source>
</reference>
<evidence type="ECO:0000256" key="2">
    <source>
        <dbReference type="ARBA" id="ARBA00022475"/>
    </source>
</evidence>
<feature type="signal peptide" evidence="7">
    <location>
        <begin position="1"/>
        <end position="20"/>
    </location>
</feature>
<dbReference type="Pfam" id="PF08085">
    <property type="entry name" value="Entericidin"/>
    <property type="match status" value="1"/>
</dbReference>
<dbReference type="PROSITE" id="PS51257">
    <property type="entry name" value="PROKAR_LIPOPROTEIN"/>
    <property type="match status" value="1"/>
</dbReference>
<evidence type="ECO:0000256" key="1">
    <source>
        <dbReference type="ARBA" id="ARBA00010296"/>
    </source>
</evidence>
<keyword evidence="9" id="KW-1185">Reference proteome</keyword>
<organism evidence="8 9">
    <name type="scientific">Lysobacter korlensis</name>
    <dbReference type="NCBI Taxonomy" id="553636"/>
    <lineage>
        <taxon>Bacteria</taxon>
        <taxon>Pseudomonadati</taxon>
        <taxon>Pseudomonadota</taxon>
        <taxon>Gammaproteobacteria</taxon>
        <taxon>Lysobacterales</taxon>
        <taxon>Lysobacteraceae</taxon>
        <taxon>Lysobacter</taxon>
    </lineage>
</organism>
<keyword evidence="2" id="KW-1003">Cell membrane</keyword>
<evidence type="ECO:0000313" key="9">
    <source>
        <dbReference type="Proteomes" id="UP001589896"/>
    </source>
</evidence>
<protein>
    <submittedName>
        <fullName evidence="8">Entericidin A/B family lipoprotein</fullName>
    </submittedName>
</protein>
<evidence type="ECO:0000256" key="6">
    <source>
        <dbReference type="ARBA" id="ARBA00023288"/>
    </source>
</evidence>
<keyword evidence="6 8" id="KW-0449">Lipoprotein</keyword>
<keyword evidence="3 7" id="KW-0732">Signal</keyword>
<feature type="chain" id="PRO_5045651882" evidence="7">
    <location>
        <begin position="21"/>
        <end position="57"/>
    </location>
</feature>
<evidence type="ECO:0000256" key="4">
    <source>
        <dbReference type="ARBA" id="ARBA00023136"/>
    </source>
</evidence>
<comment type="similarity">
    <text evidence="1">Belongs to the EcnA/EcnB lipoprotein family.</text>
</comment>